<evidence type="ECO:0000313" key="1">
    <source>
        <dbReference type="EMBL" id="OWZ15630.1"/>
    </source>
</evidence>
<dbReference type="STRING" id="4795.A0A225WFI9"/>
<accession>A0A225WFI9</accession>
<dbReference type="Gene3D" id="3.40.50.300">
    <property type="entry name" value="P-loop containing nucleotide triphosphate hydrolases"/>
    <property type="match status" value="1"/>
</dbReference>
<protein>
    <submittedName>
        <fullName evidence="1">Crinkler (CRN)</fullName>
    </submittedName>
</protein>
<reference evidence="2" key="1">
    <citation type="submission" date="2017-03" db="EMBL/GenBank/DDBJ databases">
        <title>Phytopthora megakarya and P. palmivora, two closely related causual agents of cacao black pod achieved similar genome size and gene model numbers by different mechanisms.</title>
        <authorList>
            <person name="Ali S."/>
            <person name="Shao J."/>
            <person name="Larry D.J."/>
            <person name="Kronmiller B."/>
            <person name="Shen D."/>
            <person name="Strem M.D."/>
            <person name="Melnick R.L."/>
            <person name="Guiltinan M.J."/>
            <person name="Tyler B.M."/>
            <person name="Meinhardt L.W."/>
            <person name="Bailey B.A."/>
        </authorList>
    </citation>
    <scope>NUCLEOTIDE SEQUENCE [LARGE SCALE GENOMIC DNA]</scope>
    <source>
        <strain evidence="2">zdho120</strain>
    </source>
</reference>
<dbReference type="PANTHER" id="PTHR33129:SF1">
    <property type="entry name" value="ATP-BINDING PROTEIN"/>
    <property type="match status" value="1"/>
</dbReference>
<comment type="caution">
    <text evidence="1">The sequence shown here is derived from an EMBL/GenBank/DDBJ whole genome shotgun (WGS) entry which is preliminary data.</text>
</comment>
<organism evidence="1 2">
    <name type="scientific">Phytophthora megakarya</name>
    <dbReference type="NCBI Taxonomy" id="4795"/>
    <lineage>
        <taxon>Eukaryota</taxon>
        <taxon>Sar</taxon>
        <taxon>Stramenopiles</taxon>
        <taxon>Oomycota</taxon>
        <taxon>Peronosporomycetes</taxon>
        <taxon>Peronosporales</taxon>
        <taxon>Peronosporaceae</taxon>
        <taxon>Phytophthora</taxon>
    </lineage>
</organism>
<dbReference type="Proteomes" id="UP000198211">
    <property type="component" value="Unassembled WGS sequence"/>
</dbReference>
<dbReference type="PANTHER" id="PTHR33129">
    <property type="entry name" value="PROTEIN KINASE DOMAIN-CONTAINING PROTEIN-RELATED"/>
    <property type="match status" value="1"/>
</dbReference>
<dbReference type="SUPFAM" id="SSF52540">
    <property type="entry name" value="P-loop containing nucleoside triphosphate hydrolases"/>
    <property type="match status" value="2"/>
</dbReference>
<gene>
    <name evidence="1" type="ORF">PHMEG_00010693</name>
</gene>
<dbReference type="InterPro" id="IPR052980">
    <property type="entry name" value="Crinkler_effector"/>
</dbReference>
<dbReference type="OrthoDB" id="117446at2759"/>
<dbReference type="InterPro" id="IPR027417">
    <property type="entry name" value="P-loop_NTPase"/>
</dbReference>
<sequence length="238" mass="27372">MADVPPLEHVMPGHCSIMERKSYSVMFSEIMKTVDITLGDTFKPTANLVVTGNSGIGKSCFLLYYAYELLRRHKVENNSWSYKLLLHCRNRYMLYCPESDKFVKLANISDIYQLIDEHEVLRLIDSQSSYLVGARGVSILFASPDLIDKEYRYTRSNSFTYIMPVRSLDELQDCNSLLCDELKLSGDVLTSRYKKFGGIARLIFTKSEDESEEDLRRTIFIVHPSPFHLGTCLVLCNY</sequence>
<dbReference type="EMBL" id="NBNE01001084">
    <property type="protein sequence ID" value="OWZ15630.1"/>
    <property type="molecule type" value="Genomic_DNA"/>
</dbReference>
<dbReference type="AlphaFoldDB" id="A0A225WFI9"/>
<keyword evidence="2" id="KW-1185">Reference proteome</keyword>
<name>A0A225WFI9_9STRA</name>
<proteinExistence type="predicted"/>
<evidence type="ECO:0000313" key="2">
    <source>
        <dbReference type="Proteomes" id="UP000198211"/>
    </source>
</evidence>